<dbReference type="InterPro" id="IPR000794">
    <property type="entry name" value="Beta-ketoacyl_synthase"/>
</dbReference>
<dbReference type="UniPathway" id="UPA00094"/>
<dbReference type="SUPFAM" id="SSF53901">
    <property type="entry name" value="Thiolase-like"/>
    <property type="match status" value="2"/>
</dbReference>
<dbReference type="GO" id="GO:0030497">
    <property type="term" value="P:fatty acid elongation"/>
    <property type="evidence" value="ECO:0007669"/>
    <property type="project" value="UniProtKB-ARBA"/>
</dbReference>
<sequence length="413" mass="43798">MQNRVVVTGMGVVSPVGIGKKDFWAALRAGIVGIDEISLFDASDYPTRIAAEVKGFEASAFIGRELAEQTARFAQFALVAAAEAISDAELKMDRENRQKVGIFLGTSRGGITNLEKFHEVLQNKGSKHINPSLFGQCFPHAATSLVANMAGARGPTGTVMAACASGTAAIGNAFRALQRGDADIIITGGTEAPLTPLMFAGTCASRVMSTSNDRPRQACRPFDKNRDGFVMGEGAGMVVLETLNHALQRNARIYGEIIGYGLTCDAYHITAPHPKGSGIAMAMSLALSEGKVSPGEVDYLNAHGTSTILNDRCETLGIKQVFGPYAYSLPVSSTKSMTGHLMGAAGAVEFIACLLAMENNLIPPTVNYETPDPDCDLDYVPNLARKSRLNLVMSDSLGFGGHNASLLVKRFTE</sequence>
<keyword evidence="5 14" id="KW-0444">Lipid biosynthesis</keyword>
<evidence type="ECO:0000256" key="7">
    <source>
        <dbReference type="ARBA" id="ARBA00022832"/>
    </source>
</evidence>
<evidence type="ECO:0000256" key="9">
    <source>
        <dbReference type="ARBA" id="ARBA00023160"/>
    </source>
</evidence>
<dbReference type="EMBL" id="FOYM01000001">
    <property type="protein sequence ID" value="SFQ95072.1"/>
    <property type="molecule type" value="Genomic_DNA"/>
</dbReference>
<comment type="catalytic activity">
    <reaction evidence="13 14">
        <text>a fatty acyl-[ACP] + malonyl-[ACP] + H(+) = a 3-oxoacyl-[ACP] + holo-[ACP] + CO2</text>
        <dbReference type="Rhea" id="RHEA:22836"/>
        <dbReference type="Rhea" id="RHEA-COMP:9623"/>
        <dbReference type="Rhea" id="RHEA-COMP:9685"/>
        <dbReference type="Rhea" id="RHEA-COMP:9916"/>
        <dbReference type="Rhea" id="RHEA-COMP:14125"/>
        <dbReference type="ChEBI" id="CHEBI:15378"/>
        <dbReference type="ChEBI" id="CHEBI:16526"/>
        <dbReference type="ChEBI" id="CHEBI:64479"/>
        <dbReference type="ChEBI" id="CHEBI:78449"/>
        <dbReference type="ChEBI" id="CHEBI:78776"/>
        <dbReference type="ChEBI" id="CHEBI:138651"/>
    </reaction>
</comment>
<evidence type="ECO:0000313" key="19">
    <source>
        <dbReference type="Proteomes" id="UP000199584"/>
    </source>
</evidence>
<dbReference type="PROSITE" id="PS52004">
    <property type="entry name" value="KS3_2"/>
    <property type="match status" value="1"/>
</dbReference>
<comment type="function">
    <text evidence="11 14">Involved in the type II fatty acid elongation cycle. Catalyzes the elongation of a wide range of acyl-ACP by the addition of two carbons from malonyl-ACP to an acyl acceptor. Can efficiently catalyze the conversion of palmitoleoyl-ACP (cis-hexadec-9-enoyl-ACP) to cis-vaccenoyl-ACP (cis-octadec-11-enoyl-ACP), an essential step in the thermal regulation of fatty acid composition.</text>
</comment>
<dbReference type="GO" id="GO:0004315">
    <property type="term" value="F:3-oxoacyl-[acyl-carrier-protein] synthase activity"/>
    <property type="evidence" value="ECO:0007669"/>
    <property type="project" value="UniProtKB-UniRule"/>
</dbReference>
<dbReference type="STRING" id="39060.SAMN05660706_101122"/>
<evidence type="ECO:0000256" key="14">
    <source>
        <dbReference type="PIRNR" id="PIRNR000447"/>
    </source>
</evidence>
<dbReference type="Proteomes" id="UP000199584">
    <property type="component" value="Unassembled WGS sequence"/>
</dbReference>
<dbReference type="GO" id="GO:0005829">
    <property type="term" value="C:cytosol"/>
    <property type="evidence" value="ECO:0007669"/>
    <property type="project" value="TreeGrafter"/>
</dbReference>
<dbReference type="CDD" id="cd00834">
    <property type="entry name" value="KAS_I_II"/>
    <property type="match status" value="1"/>
</dbReference>
<dbReference type="InterPro" id="IPR017568">
    <property type="entry name" value="3-oxoacyl-ACP_synth-2"/>
</dbReference>
<dbReference type="InterPro" id="IPR014030">
    <property type="entry name" value="Ketoacyl_synth_N"/>
</dbReference>
<dbReference type="OrthoDB" id="9808669at2"/>
<evidence type="ECO:0000256" key="11">
    <source>
        <dbReference type="ARBA" id="ARBA00024006"/>
    </source>
</evidence>
<evidence type="ECO:0000256" key="2">
    <source>
        <dbReference type="ARBA" id="ARBA00008467"/>
    </source>
</evidence>
<evidence type="ECO:0000256" key="13">
    <source>
        <dbReference type="ARBA" id="ARBA00047659"/>
    </source>
</evidence>
<dbReference type="InterPro" id="IPR018201">
    <property type="entry name" value="Ketoacyl_synth_AS"/>
</dbReference>
<keyword evidence="19" id="KW-1185">Reference proteome</keyword>
<comment type="pathway">
    <text evidence="1 14">Lipid metabolism; fatty acid biosynthesis.</text>
</comment>
<dbReference type="PANTHER" id="PTHR11712:SF336">
    <property type="entry name" value="3-OXOACYL-[ACYL-CARRIER-PROTEIN] SYNTHASE, MITOCHONDRIAL"/>
    <property type="match status" value="1"/>
</dbReference>
<organism evidence="18 19">
    <name type="scientific">Desulfoscipio geothermicus DSM 3669</name>
    <dbReference type="NCBI Taxonomy" id="1121426"/>
    <lineage>
        <taxon>Bacteria</taxon>
        <taxon>Bacillati</taxon>
        <taxon>Bacillota</taxon>
        <taxon>Clostridia</taxon>
        <taxon>Eubacteriales</taxon>
        <taxon>Desulfallaceae</taxon>
        <taxon>Desulfoscipio</taxon>
    </lineage>
</organism>
<keyword evidence="10 14" id="KW-0012">Acyltransferase</keyword>
<keyword evidence="6 14" id="KW-0808">Transferase</keyword>
<dbReference type="Pfam" id="PF02801">
    <property type="entry name" value="Ketoacyl-synt_C"/>
    <property type="match status" value="1"/>
</dbReference>
<dbReference type="SMART" id="SM00825">
    <property type="entry name" value="PKS_KS"/>
    <property type="match status" value="1"/>
</dbReference>
<feature type="active site" description="For beta-ketoacyl synthase activity" evidence="15">
    <location>
        <position position="163"/>
    </location>
</feature>
<dbReference type="RefSeq" id="WP_092481520.1">
    <property type="nucleotide sequence ID" value="NZ_FOYM01000001.1"/>
</dbReference>
<accession>A0A1I6CPJ8</accession>
<evidence type="ECO:0000256" key="10">
    <source>
        <dbReference type="ARBA" id="ARBA00023315"/>
    </source>
</evidence>
<dbReference type="NCBIfam" id="TIGR03150">
    <property type="entry name" value="fabF"/>
    <property type="match status" value="1"/>
</dbReference>
<evidence type="ECO:0000256" key="6">
    <source>
        <dbReference type="ARBA" id="ARBA00022679"/>
    </source>
</evidence>
<dbReference type="PANTHER" id="PTHR11712">
    <property type="entry name" value="POLYKETIDE SYNTHASE-RELATED"/>
    <property type="match status" value="1"/>
</dbReference>
<dbReference type="Gene3D" id="3.40.47.10">
    <property type="match status" value="1"/>
</dbReference>
<evidence type="ECO:0000256" key="12">
    <source>
        <dbReference type="ARBA" id="ARBA00047318"/>
    </source>
</evidence>
<reference evidence="19" key="1">
    <citation type="submission" date="2016-10" db="EMBL/GenBank/DDBJ databases">
        <authorList>
            <person name="Varghese N."/>
            <person name="Submissions S."/>
        </authorList>
    </citation>
    <scope>NUCLEOTIDE SEQUENCE [LARGE SCALE GENOMIC DNA]</scope>
    <source>
        <strain evidence="19">DSM 3669</strain>
    </source>
</reference>
<feature type="domain" description="Ketosynthase family 3 (KS3)" evidence="17">
    <location>
        <begin position="2"/>
        <end position="410"/>
    </location>
</feature>
<evidence type="ECO:0000256" key="1">
    <source>
        <dbReference type="ARBA" id="ARBA00005194"/>
    </source>
</evidence>
<dbReference type="PROSITE" id="PS00606">
    <property type="entry name" value="KS3_1"/>
    <property type="match status" value="1"/>
</dbReference>
<comment type="catalytic activity">
    <reaction evidence="12 14">
        <text>(9Z)-hexadecenoyl-[ACP] + malonyl-[ACP] + H(+) = 3-oxo-(11Z)-octadecenoyl-[ACP] + holo-[ACP] + CO2</text>
        <dbReference type="Rhea" id="RHEA:55040"/>
        <dbReference type="Rhea" id="RHEA-COMP:9623"/>
        <dbReference type="Rhea" id="RHEA-COMP:9685"/>
        <dbReference type="Rhea" id="RHEA-COMP:10800"/>
        <dbReference type="Rhea" id="RHEA-COMP:14074"/>
        <dbReference type="ChEBI" id="CHEBI:15378"/>
        <dbReference type="ChEBI" id="CHEBI:16526"/>
        <dbReference type="ChEBI" id="CHEBI:64479"/>
        <dbReference type="ChEBI" id="CHEBI:78449"/>
        <dbReference type="ChEBI" id="CHEBI:83989"/>
        <dbReference type="ChEBI" id="CHEBI:138538"/>
        <dbReference type="EC" id="2.3.1.179"/>
    </reaction>
</comment>
<dbReference type="FunFam" id="3.40.47.10:FF:000029">
    <property type="entry name" value="3-oxoacyl-[acyl-carrier-protein] synthase 1"/>
    <property type="match status" value="1"/>
</dbReference>
<dbReference type="Pfam" id="PF00109">
    <property type="entry name" value="ketoacyl-synt"/>
    <property type="match status" value="1"/>
</dbReference>
<dbReference type="EC" id="2.3.1.179" evidence="3 14"/>
<dbReference type="NCBIfam" id="NF005589">
    <property type="entry name" value="PRK07314.1"/>
    <property type="match status" value="1"/>
</dbReference>
<dbReference type="AlphaFoldDB" id="A0A1I6CPJ8"/>
<keyword evidence="8" id="KW-0443">Lipid metabolism</keyword>
<evidence type="ECO:0000256" key="5">
    <source>
        <dbReference type="ARBA" id="ARBA00022516"/>
    </source>
</evidence>
<evidence type="ECO:0000256" key="16">
    <source>
        <dbReference type="RuleBase" id="RU003694"/>
    </source>
</evidence>
<proteinExistence type="inferred from homology"/>
<dbReference type="InterPro" id="IPR016039">
    <property type="entry name" value="Thiolase-like"/>
</dbReference>
<evidence type="ECO:0000256" key="4">
    <source>
        <dbReference type="ARBA" id="ARBA00014657"/>
    </source>
</evidence>
<dbReference type="InterPro" id="IPR020841">
    <property type="entry name" value="PKS_Beta-ketoAc_synthase_dom"/>
</dbReference>
<gene>
    <name evidence="18" type="ORF">SAMN05660706_101122</name>
</gene>
<dbReference type="FunFam" id="3.40.47.10:FF:000018">
    <property type="entry name" value="3-oxoacyl-[acyl-carrier-protein] synthase 2"/>
    <property type="match status" value="1"/>
</dbReference>
<keyword evidence="7" id="KW-0276">Fatty acid metabolism</keyword>
<evidence type="ECO:0000313" key="18">
    <source>
        <dbReference type="EMBL" id="SFQ95072.1"/>
    </source>
</evidence>
<dbReference type="PIRSF" id="PIRSF000447">
    <property type="entry name" value="KAS_II"/>
    <property type="match status" value="1"/>
</dbReference>
<dbReference type="InterPro" id="IPR014031">
    <property type="entry name" value="Ketoacyl_synth_C"/>
</dbReference>
<evidence type="ECO:0000259" key="17">
    <source>
        <dbReference type="PROSITE" id="PS52004"/>
    </source>
</evidence>
<evidence type="ECO:0000256" key="15">
    <source>
        <dbReference type="PIRSR" id="PIRSR000447-1"/>
    </source>
</evidence>
<evidence type="ECO:0000256" key="8">
    <source>
        <dbReference type="ARBA" id="ARBA00023098"/>
    </source>
</evidence>
<protein>
    <recommendedName>
        <fullName evidence="4 14">3-oxoacyl-[acyl-carrier-protein] synthase 2</fullName>
        <ecNumber evidence="3 14">2.3.1.179</ecNumber>
    </recommendedName>
</protein>
<keyword evidence="9 14" id="KW-0275">Fatty acid biosynthesis</keyword>
<name>A0A1I6CPJ8_9FIRM</name>
<comment type="similarity">
    <text evidence="2 14 16">Belongs to the thiolase-like superfamily. Beta-ketoacyl-ACP synthases family.</text>
</comment>
<evidence type="ECO:0000256" key="3">
    <source>
        <dbReference type="ARBA" id="ARBA00012356"/>
    </source>
</evidence>